<dbReference type="Gene3D" id="1.25.40.20">
    <property type="entry name" value="Ankyrin repeat-containing domain"/>
    <property type="match status" value="1"/>
</dbReference>
<evidence type="ECO:0000256" key="1">
    <source>
        <dbReference type="PROSITE-ProRule" id="PRU00023"/>
    </source>
</evidence>
<dbReference type="InterPro" id="IPR036770">
    <property type="entry name" value="Ankyrin_rpt-contain_sf"/>
</dbReference>
<gene>
    <name evidence="3" type="ORF">AK812_SmicGene15779</name>
</gene>
<sequence>MHAWADIFGMCRATAHKKVIVKNLVGISTQQVDPTTFIEHSNKTDIDDSTATNSTSTACSENDLDLDYEVDWEVPDEATIHRKSSRLPGTGTERSQVPASSAKPRCNEDSEVATIQHRRQMIRDKRHARVYECLRSHGFEGINEPRRGGQETLYPLHFAALGGSLCLVRELLKLGADPHQKTSRGRTALDVAIDADNSGSHRMVVEFLSGAWHVTNVRDLVKQSSF</sequence>
<comment type="caution">
    <text evidence="3">The sequence shown here is derived from an EMBL/GenBank/DDBJ whole genome shotgun (WGS) entry which is preliminary data.</text>
</comment>
<reference evidence="3 4" key="1">
    <citation type="submission" date="2016-02" db="EMBL/GenBank/DDBJ databases">
        <title>Genome analysis of coral dinoflagellate symbionts highlights evolutionary adaptations to a symbiotic lifestyle.</title>
        <authorList>
            <person name="Aranda M."/>
            <person name="Li Y."/>
            <person name="Liew Y.J."/>
            <person name="Baumgarten S."/>
            <person name="Simakov O."/>
            <person name="Wilson M."/>
            <person name="Piel J."/>
            <person name="Ashoor H."/>
            <person name="Bougouffa S."/>
            <person name="Bajic V.B."/>
            <person name="Ryu T."/>
            <person name="Ravasi T."/>
            <person name="Bayer T."/>
            <person name="Micklem G."/>
            <person name="Kim H."/>
            <person name="Bhak J."/>
            <person name="Lajeunesse T.C."/>
            <person name="Voolstra C.R."/>
        </authorList>
    </citation>
    <scope>NUCLEOTIDE SEQUENCE [LARGE SCALE GENOMIC DNA]</scope>
    <source>
        <strain evidence="3 4">CCMP2467</strain>
    </source>
</reference>
<dbReference type="OrthoDB" id="422408at2759"/>
<dbReference type="InterPro" id="IPR002110">
    <property type="entry name" value="Ankyrin_rpt"/>
</dbReference>
<accession>A0A1Q9E257</accession>
<evidence type="ECO:0000256" key="2">
    <source>
        <dbReference type="SAM" id="MobiDB-lite"/>
    </source>
</evidence>
<dbReference type="SUPFAM" id="SSF48403">
    <property type="entry name" value="Ankyrin repeat"/>
    <property type="match status" value="1"/>
</dbReference>
<dbReference type="Proteomes" id="UP000186817">
    <property type="component" value="Unassembled WGS sequence"/>
</dbReference>
<feature type="region of interest" description="Disordered" evidence="2">
    <location>
        <begin position="79"/>
        <end position="109"/>
    </location>
</feature>
<dbReference type="EMBL" id="LSRX01000290">
    <property type="protein sequence ID" value="OLQ01491.1"/>
    <property type="molecule type" value="Genomic_DNA"/>
</dbReference>
<protein>
    <submittedName>
        <fullName evidence="3">Uncharacterized protein</fullName>
    </submittedName>
</protein>
<dbReference type="Pfam" id="PF13857">
    <property type="entry name" value="Ank_5"/>
    <property type="match status" value="1"/>
</dbReference>
<organism evidence="3 4">
    <name type="scientific">Symbiodinium microadriaticum</name>
    <name type="common">Dinoflagellate</name>
    <name type="synonym">Zooxanthella microadriatica</name>
    <dbReference type="NCBI Taxonomy" id="2951"/>
    <lineage>
        <taxon>Eukaryota</taxon>
        <taxon>Sar</taxon>
        <taxon>Alveolata</taxon>
        <taxon>Dinophyceae</taxon>
        <taxon>Suessiales</taxon>
        <taxon>Symbiodiniaceae</taxon>
        <taxon>Symbiodinium</taxon>
    </lineage>
</organism>
<dbReference type="PROSITE" id="PS50297">
    <property type="entry name" value="ANK_REP_REGION"/>
    <property type="match status" value="1"/>
</dbReference>
<proteinExistence type="predicted"/>
<keyword evidence="4" id="KW-1185">Reference proteome</keyword>
<evidence type="ECO:0000313" key="3">
    <source>
        <dbReference type="EMBL" id="OLQ01491.1"/>
    </source>
</evidence>
<keyword evidence="1" id="KW-0040">ANK repeat</keyword>
<feature type="repeat" description="ANK" evidence="1">
    <location>
        <begin position="151"/>
        <end position="183"/>
    </location>
</feature>
<dbReference type="PROSITE" id="PS50088">
    <property type="entry name" value="ANK_REPEAT"/>
    <property type="match status" value="1"/>
</dbReference>
<name>A0A1Q9E257_SYMMI</name>
<dbReference type="AlphaFoldDB" id="A0A1Q9E257"/>
<evidence type="ECO:0000313" key="4">
    <source>
        <dbReference type="Proteomes" id="UP000186817"/>
    </source>
</evidence>